<proteinExistence type="predicted"/>
<dbReference type="EMBL" id="CP065425">
    <property type="protein sequence ID" value="QQZ11116.1"/>
    <property type="molecule type" value="Genomic_DNA"/>
</dbReference>
<evidence type="ECO:0000313" key="3">
    <source>
        <dbReference type="EMBL" id="QQZ11116.1"/>
    </source>
</evidence>
<keyword evidence="4" id="KW-1185">Reference proteome</keyword>
<dbReference type="InterPro" id="IPR058193">
    <property type="entry name" value="VanY/YodJ_core_dom"/>
</dbReference>
<gene>
    <name evidence="3" type="ORF">I5776_09605</name>
</gene>
<dbReference type="PANTHER" id="PTHR34385:SF1">
    <property type="entry name" value="PEPTIDOGLYCAN L-ALANYL-D-GLUTAMATE ENDOPEPTIDASE CWLK"/>
    <property type="match status" value="1"/>
</dbReference>
<feature type="domain" description="D-alanyl-D-alanine carboxypeptidase-like core" evidence="2">
    <location>
        <begin position="112"/>
        <end position="241"/>
    </location>
</feature>
<dbReference type="PROSITE" id="PS51257">
    <property type="entry name" value="PROKAR_LIPOPROTEIN"/>
    <property type="match status" value="1"/>
</dbReference>
<dbReference type="Proteomes" id="UP000595691">
    <property type="component" value="Chromosome"/>
</dbReference>
<evidence type="ECO:0000313" key="4">
    <source>
        <dbReference type="Proteomes" id="UP000595691"/>
    </source>
</evidence>
<dbReference type="Pfam" id="PF02557">
    <property type="entry name" value="VanY"/>
    <property type="match status" value="1"/>
</dbReference>
<keyword evidence="1" id="KW-0732">Signal</keyword>
<evidence type="ECO:0000256" key="1">
    <source>
        <dbReference type="SAM" id="SignalP"/>
    </source>
</evidence>
<dbReference type="InterPro" id="IPR009045">
    <property type="entry name" value="Zn_M74/Hedgehog-like"/>
</dbReference>
<dbReference type="InterPro" id="IPR052179">
    <property type="entry name" value="DD-CPase-like"/>
</dbReference>
<evidence type="ECO:0000259" key="2">
    <source>
        <dbReference type="Pfam" id="PF02557"/>
    </source>
</evidence>
<feature type="chain" id="PRO_5047073785" evidence="1">
    <location>
        <begin position="21"/>
        <end position="264"/>
    </location>
</feature>
<dbReference type="InterPro" id="IPR003709">
    <property type="entry name" value="VanY-like_core_dom"/>
</dbReference>
<feature type="signal peptide" evidence="1">
    <location>
        <begin position="1"/>
        <end position="20"/>
    </location>
</feature>
<organism evidence="3 4">
    <name type="scientific">Heyndrickxia vini</name>
    <dbReference type="NCBI Taxonomy" id="1476025"/>
    <lineage>
        <taxon>Bacteria</taxon>
        <taxon>Bacillati</taxon>
        <taxon>Bacillota</taxon>
        <taxon>Bacilli</taxon>
        <taxon>Bacillales</taxon>
        <taxon>Bacillaceae</taxon>
        <taxon>Heyndrickxia</taxon>
    </lineage>
</organism>
<name>A0ABX7E5U8_9BACI</name>
<dbReference type="Gene3D" id="3.30.1380.10">
    <property type="match status" value="1"/>
</dbReference>
<dbReference type="RefSeq" id="WP_202780388.1">
    <property type="nucleotide sequence ID" value="NZ_CP065425.1"/>
</dbReference>
<sequence length="264" mass="30241">MKRIITITSVLLLLSGCSWGQNDNIVTKDKKDSAQSENNSKVKNHQNVDSDLLLESKYFNQIKDVNGQKLIENSSNILALVNKTYSIGSYIPNDLVRPNVQFSFGDQDIEKSYMRKEAANALEKMFQNAKSDGIELYASSGYRSYKRQKEVLNAEIANVGKEKAVQAVATPGQSEHQTGLAMDITSQSENFLLTESFEKQKEGIWLRKHAHEYGFILRYPKGKEKITGYEYEPWHFRYVGKKCASIIYTNNWTLEDYFKHVKKV</sequence>
<dbReference type="PANTHER" id="PTHR34385">
    <property type="entry name" value="D-ALANYL-D-ALANINE CARBOXYPEPTIDASE"/>
    <property type="match status" value="1"/>
</dbReference>
<accession>A0ABX7E5U8</accession>
<dbReference type="CDD" id="cd14852">
    <property type="entry name" value="LD-carboxypeptidase"/>
    <property type="match status" value="1"/>
</dbReference>
<reference evidence="3 4" key="1">
    <citation type="submission" date="2020-11" db="EMBL/GenBank/DDBJ databases">
        <title>Taxonomic evaluation of the Bacillus sporothermodurans group of bacteria based on whole genome sequences.</title>
        <authorList>
            <person name="Fiedler G."/>
            <person name="Herbstmann A.-D."/>
            <person name="Doll E."/>
            <person name="Wenning M."/>
            <person name="Brinks E."/>
            <person name="Kabisch J."/>
            <person name="Breitenwieser F."/>
            <person name="Lappann M."/>
            <person name="Boehnlein C."/>
            <person name="Franz C."/>
        </authorList>
    </citation>
    <scope>NUCLEOTIDE SEQUENCE [LARGE SCALE GENOMIC DNA]</scope>
    <source>
        <strain evidence="3 4">JCM 19841</strain>
    </source>
</reference>
<dbReference type="SUPFAM" id="SSF55166">
    <property type="entry name" value="Hedgehog/DD-peptidase"/>
    <property type="match status" value="1"/>
</dbReference>
<protein>
    <submittedName>
        <fullName evidence="3">M15 family metallopeptidase</fullName>
    </submittedName>
</protein>